<dbReference type="EMBL" id="JAOPHQ010005409">
    <property type="protein sequence ID" value="KAK0135733.1"/>
    <property type="molecule type" value="Genomic_DNA"/>
</dbReference>
<dbReference type="AlphaFoldDB" id="A0AA47M8P7"/>
<accession>A0AA47M8P7</accession>
<feature type="signal peptide" evidence="1">
    <location>
        <begin position="1"/>
        <end position="17"/>
    </location>
</feature>
<dbReference type="Proteomes" id="UP001174136">
    <property type="component" value="Unassembled WGS sequence"/>
</dbReference>
<dbReference type="PANTHER" id="PTHR47027:SF20">
    <property type="entry name" value="REVERSE TRANSCRIPTASE-LIKE PROTEIN WITH RNA-DIRECTED DNA POLYMERASE DOMAIN"/>
    <property type="match status" value="1"/>
</dbReference>
<keyword evidence="1" id="KW-0732">Signal</keyword>
<keyword evidence="5" id="KW-1185">Reference proteome</keyword>
<dbReference type="Pfam" id="PF03372">
    <property type="entry name" value="Exo_endo_phos"/>
    <property type="match status" value="1"/>
</dbReference>
<dbReference type="SUPFAM" id="SSF56219">
    <property type="entry name" value="DNase I-like"/>
    <property type="match status" value="1"/>
</dbReference>
<dbReference type="InterPro" id="IPR036691">
    <property type="entry name" value="Endo/exonu/phosph_ase_sf"/>
</dbReference>
<protein>
    <submittedName>
        <fullName evidence="4">Craniofacial development protein 2</fullName>
    </submittedName>
</protein>
<feature type="domain" description="Reverse transcriptase" evidence="2">
    <location>
        <begin position="258"/>
        <end position="353"/>
    </location>
</feature>
<evidence type="ECO:0000256" key="1">
    <source>
        <dbReference type="SAM" id="SignalP"/>
    </source>
</evidence>
<sequence length="359" mass="40497">MGLGLLCWLAEAWLGLGCSRLDPGDGSDRPHRRTALVAPELHRYDIDIAALSETRLMDEGSLTEEGMGYTFFWKGYPSGGQHLHGVGLAIKNTLLPRLTKTPVGISERLMTLRIPLVNNRFATLLSAYAPTLPSDNETMDHSYQSLDEALRKIPKTDKIFMLGDFNARVVQNSRIWSGVLGRHGIVQANSNGMRLLTLCSEHSLTITNTIFQQKAKYKASWLQPKHWHLIDYIIVRHSNIRDVLIITWKDASIVTIYKNKAICGNSRGISLLAVAGKVLAKVMLQRLVDNITESMLPESQCGFRRNRSTVDMIFTARQLQEKCREQHKDLFMAFVDLSKAFHTVQRNLLWDVLLHSGCT</sequence>
<dbReference type="InterPro" id="IPR005135">
    <property type="entry name" value="Endo/exonuclease/phosphatase"/>
</dbReference>
<name>A0AA47M8P7_MERPO</name>
<reference evidence="4" key="1">
    <citation type="journal article" date="2023" name="Front. Mar. Sci.">
        <title>A new Merluccius polli reference genome to investigate the effects of global change in West African waters.</title>
        <authorList>
            <person name="Mateo J.L."/>
            <person name="Blanco-Fernandez C."/>
            <person name="Garcia-Vazquez E."/>
            <person name="Machado-Schiaffino G."/>
        </authorList>
    </citation>
    <scope>NUCLEOTIDE SEQUENCE</scope>
    <source>
        <strain evidence="4">C29</strain>
        <tissue evidence="4">Fin</tissue>
    </source>
</reference>
<evidence type="ECO:0000313" key="4">
    <source>
        <dbReference type="EMBL" id="KAK0135733.1"/>
    </source>
</evidence>
<proteinExistence type="predicted"/>
<dbReference type="Gene3D" id="3.60.10.10">
    <property type="entry name" value="Endonuclease/exonuclease/phosphatase"/>
    <property type="match status" value="1"/>
</dbReference>
<evidence type="ECO:0000259" key="3">
    <source>
        <dbReference type="Pfam" id="PF03372"/>
    </source>
</evidence>
<dbReference type="InterPro" id="IPR000477">
    <property type="entry name" value="RT_dom"/>
</dbReference>
<evidence type="ECO:0000259" key="2">
    <source>
        <dbReference type="Pfam" id="PF00078"/>
    </source>
</evidence>
<feature type="domain" description="Endonuclease/exonuclease/phosphatase" evidence="3">
    <location>
        <begin position="28"/>
        <end position="237"/>
    </location>
</feature>
<dbReference type="Pfam" id="PF00078">
    <property type="entry name" value="RVT_1"/>
    <property type="match status" value="1"/>
</dbReference>
<dbReference type="PANTHER" id="PTHR47027">
    <property type="entry name" value="REVERSE TRANSCRIPTASE DOMAIN-CONTAINING PROTEIN"/>
    <property type="match status" value="1"/>
</dbReference>
<dbReference type="GO" id="GO:0003824">
    <property type="term" value="F:catalytic activity"/>
    <property type="evidence" value="ECO:0007669"/>
    <property type="project" value="InterPro"/>
</dbReference>
<feature type="chain" id="PRO_5041319958" evidence="1">
    <location>
        <begin position="18"/>
        <end position="359"/>
    </location>
</feature>
<organism evidence="4 5">
    <name type="scientific">Merluccius polli</name>
    <name type="common">Benguela hake</name>
    <name type="synonym">Merluccius cadenati</name>
    <dbReference type="NCBI Taxonomy" id="89951"/>
    <lineage>
        <taxon>Eukaryota</taxon>
        <taxon>Metazoa</taxon>
        <taxon>Chordata</taxon>
        <taxon>Craniata</taxon>
        <taxon>Vertebrata</taxon>
        <taxon>Euteleostomi</taxon>
        <taxon>Actinopterygii</taxon>
        <taxon>Neopterygii</taxon>
        <taxon>Teleostei</taxon>
        <taxon>Neoteleostei</taxon>
        <taxon>Acanthomorphata</taxon>
        <taxon>Zeiogadaria</taxon>
        <taxon>Gadariae</taxon>
        <taxon>Gadiformes</taxon>
        <taxon>Gadoidei</taxon>
        <taxon>Merlucciidae</taxon>
        <taxon>Merluccius</taxon>
    </lineage>
</organism>
<gene>
    <name evidence="4" type="primary">CFDP2_46</name>
    <name evidence="4" type="ORF">N1851_028410</name>
</gene>
<evidence type="ECO:0000313" key="5">
    <source>
        <dbReference type="Proteomes" id="UP001174136"/>
    </source>
</evidence>
<comment type="caution">
    <text evidence="4">The sequence shown here is derived from an EMBL/GenBank/DDBJ whole genome shotgun (WGS) entry which is preliminary data.</text>
</comment>